<protein>
    <submittedName>
        <fullName evidence="15">Cytochrome b</fullName>
    </submittedName>
</protein>
<evidence type="ECO:0000256" key="5">
    <source>
        <dbReference type="ARBA" id="ARBA00022617"/>
    </source>
</evidence>
<comment type="similarity">
    <text evidence="12">Belongs to the cytochrome b561 family.</text>
</comment>
<accession>A0ABT0LIP9</accession>
<keyword evidence="11 13" id="KW-0472">Membrane</keyword>
<keyword evidence="8" id="KW-0249">Electron transport</keyword>
<dbReference type="PANTHER" id="PTHR30529">
    <property type="entry name" value="CYTOCHROME B561"/>
    <property type="match status" value="1"/>
</dbReference>
<feature type="transmembrane region" description="Helical" evidence="13">
    <location>
        <begin position="12"/>
        <end position="36"/>
    </location>
</feature>
<organism evidence="15 16">
    <name type="scientific">Shewanella surugensis</name>
    <dbReference type="NCBI Taxonomy" id="212020"/>
    <lineage>
        <taxon>Bacteria</taxon>
        <taxon>Pseudomonadati</taxon>
        <taxon>Pseudomonadota</taxon>
        <taxon>Gammaproteobacteria</taxon>
        <taxon>Alteromonadales</taxon>
        <taxon>Shewanellaceae</taxon>
        <taxon>Shewanella</taxon>
    </lineage>
</organism>
<dbReference type="InterPro" id="IPR011577">
    <property type="entry name" value="Cyt_b561_bac/Ni-Hgenase"/>
</dbReference>
<evidence type="ECO:0000256" key="6">
    <source>
        <dbReference type="ARBA" id="ARBA00022692"/>
    </source>
</evidence>
<keyword evidence="4" id="KW-1003">Cell membrane</keyword>
<evidence type="ECO:0000256" key="7">
    <source>
        <dbReference type="ARBA" id="ARBA00022723"/>
    </source>
</evidence>
<evidence type="ECO:0000256" key="11">
    <source>
        <dbReference type="ARBA" id="ARBA00023136"/>
    </source>
</evidence>
<dbReference type="SUPFAM" id="SSF81342">
    <property type="entry name" value="Transmembrane di-heme cytochromes"/>
    <property type="match status" value="1"/>
</dbReference>
<evidence type="ECO:0000256" key="12">
    <source>
        <dbReference type="ARBA" id="ARBA00037975"/>
    </source>
</evidence>
<keyword evidence="3" id="KW-0813">Transport</keyword>
<evidence type="ECO:0000256" key="8">
    <source>
        <dbReference type="ARBA" id="ARBA00022982"/>
    </source>
</evidence>
<dbReference type="RefSeq" id="WP_248942735.1">
    <property type="nucleotide sequence ID" value="NZ_JAKIKS010000147.1"/>
</dbReference>
<evidence type="ECO:0000256" key="10">
    <source>
        <dbReference type="ARBA" id="ARBA00023004"/>
    </source>
</evidence>
<comment type="caution">
    <text evidence="15">The sequence shown here is derived from an EMBL/GenBank/DDBJ whole genome shotgun (WGS) entry which is preliminary data.</text>
</comment>
<keyword evidence="16" id="KW-1185">Reference proteome</keyword>
<comment type="cofactor">
    <cofactor evidence="1">
        <name>heme b</name>
        <dbReference type="ChEBI" id="CHEBI:60344"/>
    </cofactor>
</comment>
<dbReference type="EMBL" id="JAKIKS010000147">
    <property type="protein sequence ID" value="MCL1127335.1"/>
    <property type="molecule type" value="Genomic_DNA"/>
</dbReference>
<evidence type="ECO:0000259" key="14">
    <source>
        <dbReference type="Pfam" id="PF01292"/>
    </source>
</evidence>
<keyword evidence="10" id="KW-0408">Iron</keyword>
<dbReference type="Gene3D" id="1.20.950.20">
    <property type="entry name" value="Transmembrane di-heme cytochromes, Chain C"/>
    <property type="match status" value="1"/>
</dbReference>
<comment type="subcellular location">
    <subcellularLocation>
        <location evidence="2">Cell membrane</location>
        <topology evidence="2">Multi-pass membrane protein</topology>
    </subcellularLocation>
</comment>
<reference evidence="15 16" key="1">
    <citation type="submission" date="2022-01" db="EMBL/GenBank/DDBJ databases">
        <title>Whole genome-based taxonomy of the Shewanellaceae.</title>
        <authorList>
            <person name="Martin-Rodriguez A.J."/>
        </authorList>
    </citation>
    <scope>NUCLEOTIDE SEQUENCE [LARGE SCALE GENOMIC DNA]</scope>
    <source>
        <strain evidence="15 16">DSM 17177</strain>
    </source>
</reference>
<keyword evidence="5" id="KW-0349">Heme</keyword>
<gene>
    <name evidence="15" type="ORF">L2764_23380</name>
</gene>
<feature type="domain" description="Cytochrome b561 bacterial/Ni-hydrogenase" evidence="14">
    <location>
        <begin position="10"/>
        <end position="182"/>
    </location>
</feature>
<proteinExistence type="inferred from homology"/>
<dbReference type="Pfam" id="PF01292">
    <property type="entry name" value="Ni_hydr_CYTB"/>
    <property type="match status" value="1"/>
</dbReference>
<dbReference type="PANTHER" id="PTHR30529:SF1">
    <property type="entry name" value="CYTOCHROME B561 HOMOLOG 2"/>
    <property type="match status" value="1"/>
</dbReference>
<sequence length="183" mass="21110">MNSPTPLNKYSFVLRMLHWASALIIVSLLILGFYMADIAPDASNKYDLYPLHQAFGMILLLLILFRLPVRIKGVHPKPAPHLKQWEHTLAQLVHILLYLAMISMTLSGYLMNSTYEYSQGIKMFGLFTVPDITPKSEYWSNIFHSIHSFFAWSFILLLIAHLAGVFKHRILDGKEHDVLQRML</sequence>
<evidence type="ECO:0000256" key="2">
    <source>
        <dbReference type="ARBA" id="ARBA00004651"/>
    </source>
</evidence>
<evidence type="ECO:0000313" key="16">
    <source>
        <dbReference type="Proteomes" id="UP001203423"/>
    </source>
</evidence>
<feature type="transmembrane region" description="Helical" evidence="13">
    <location>
        <begin position="146"/>
        <end position="166"/>
    </location>
</feature>
<name>A0ABT0LIP9_9GAMM</name>
<keyword evidence="9 13" id="KW-1133">Transmembrane helix</keyword>
<feature type="transmembrane region" description="Helical" evidence="13">
    <location>
        <begin position="48"/>
        <end position="69"/>
    </location>
</feature>
<feature type="transmembrane region" description="Helical" evidence="13">
    <location>
        <begin position="89"/>
        <end position="110"/>
    </location>
</feature>
<evidence type="ECO:0000256" key="9">
    <source>
        <dbReference type="ARBA" id="ARBA00022989"/>
    </source>
</evidence>
<dbReference type="InterPro" id="IPR052168">
    <property type="entry name" value="Cytochrome_b561_oxidase"/>
</dbReference>
<evidence type="ECO:0000313" key="15">
    <source>
        <dbReference type="EMBL" id="MCL1127335.1"/>
    </source>
</evidence>
<evidence type="ECO:0000256" key="4">
    <source>
        <dbReference type="ARBA" id="ARBA00022475"/>
    </source>
</evidence>
<keyword evidence="7" id="KW-0479">Metal-binding</keyword>
<evidence type="ECO:0000256" key="3">
    <source>
        <dbReference type="ARBA" id="ARBA00022448"/>
    </source>
</evidence>
<dbReference type="Proteomes" id="UP001203423">
    <property type="component" value="Unassembled WGS sequence"/>
</dbReference>
<evidence type="ECO:0000256" key="1">
    <source>
        <dbReference type="ARBA" id="ARBA00001970"/>
    </source>
</evidence>
<keyword evidence="6 13" id="KW-0812">Transmembrane</keyword>
<dbReference type="InterPro" id="IPR016174">
    <property type="entry name" value="Di-haem_cyt_TM"/>
</dbReference>
<evidence type="ECO:0000256" key="13">
    <source>
        <dbReference type="SAM" id="Phobius"/>
    </source>
</evidence>